<dbReference type="eggNOG" id="ENOG5032RIB">
    <property type="taxonomic scope" value="Bacteria"/>
</dbReference>
<name>G7GRW5_9ACTN</name>
<accession>G7GRW5</accession>
<sequence length="329" mass="35391">MSESSAELNPESLEKYFRSGTVTTHNVGGVPGVLIRIDGAAQKISLLAPHSGTVQDVSTLKRISTGVDELNGQKWARITVDARGMYTEAYGLMLAMAQALHGGAGFAAATAAAMTNMKTLLAAKPRLSEEKQIGLVGELLLFRTLLDSFDENTVIDWWLGPLAEERDYAFPEFDAEVKTTLGEVRVHVVHGAGQLEPSPGRALWLVSIQVTRAGGDPNGVTLPGLIGEIRDRLATARDRFVAHLASVGWDEDDYAMYPAAYTLRTTPAAYLVDDDFPAVTPSRLHSVVPHSNLVSAVTYRVNVSSREPGDPGEPLTKFISAMTTQGSQT</sequence>
<proteinExistence type="predicted"/>
<organism evidence="1 2">
    <name type="scientific">Gordonia amarae NBRC 15530</name>
    <dbReference type="NCBI Taxonomy" id="1075090"/>
    <lineage>
        <taxon>Bacteria</taxon>
        <taxon>Bacillati</taxon>
        <taxon>Actinomycetota</taxon>
        <taxon>Actinomycetes</taxon>
        <taxon>Mycobacteriales</taxon>
        <taxon>Gordoniaceae</taxon>
        <taxon>Gordonia</taxon>
    </lineage>
</organism>
<dbReference type="Proteomes" id="UP000006023">
    <property type="component" value="Unassembled WGS sequence"/>
</dbReference>
<evidence type="ECO:0000313" key="1">
    <source>
        <dbReference type="EMBL" id="GAB06340.1"/>
    </source>
</evidence>
<dbReference type="EMBL" id="BAED01000050">
    <property type="protein sequence ID" value="GAB06340.1"/>
    <property type="molecule type" value="Genomic_DNA"/>
</dbReference>
<protein>
    <recommendedName>
        <fullName evidence="3">PD-(D/E)XK motif protein</fullName>
    </recommendedName>
</protein>
<comment type="caution">
    <text evidence="1">The sequence shown here is derived from an EMBL/GenBank/DDBJ whole genome shotgun (WGS) entry which is preliminary data.</text>
</comment>
<dbReference type="STRING" id="1075090.GOAMR_50_01120"/>
<evidence type="ECO:0008006" key="3">
    <source>
        <dbReference type="Google" id="ProtNLM"/>
    </source>
</evidence>
<reference evidence="1 2" key="1">
    <citation type="submission" date="2011-11" db="EMBL/GenBank/DDBJ databases">
        <title>Whole genome shotgun sequence of Gordonia amarae NBRC 15530.</title>
        <authorList>
            <person name="Takarada H."/>
            <person name="Hosoyama A."/>
            <person name="Tsuchikane K."/>
            <person name="Katsumata H."/>
            <person name="Yamazaki S."/>
            <person name="Fujita N."/>
        </authorList>
    </citation>
    <scope>NUCLEOTIDE SEQUENCE [LARGE SCALE GENOMIC DNA]</scope>
    <source>
        <strain evidence="1 2">NBRC 15530</strain>
    </source>
</reference>
<evidence type="ECO:0000313" key="2">
    <source>
        <dbReference type="Proteomes" id="UP000006023"/>
    </source>
</evidence>
<keyword evidence="2" id="KW-1185">Reference proteome</keyword>
<gene>
    <name evidence="1" type="ORF">GOAMR_50_01120</name>
</gene>
<dbReference type="Pfam" id="PF14390">
    <property type="entry name" value="DUF4420"/>
    <property type="match status" value="1"/>
</dbReference>
<dbReference type="AlphaFoldDB" id="G7GRW5"/>
<dbReference type="InterPro" id="IPR025534">
    <property type="entry name" value="DUF4420"/>
</dbReference>